<keyword evidence="14" id="KW-0732">Signal</keyword>
<evidence type="ECO:0000256" key="5">
    <source>
        <dbReference type="ARBA" id="ARBA00022801"/>
    </source>
</evidence>
<keyword evidence="5 12" id="KW-0378">Hydrolase</keyword>
<dbReference type="InterPro" id="IPR012341">
    <property type="entry name" value="6hp_glycosidase-like_sf"/>
</dbReference>
<dbReference type="GO" id="GO:0004571">
    <property type="term" value="F:mannosyl-oligosaccharide 1,2-alpha-mannosidase activity"/>
    <property type="evidence" value="ECO:0007669"/>
    <property type="project" value="UniProtKB-EC"/>
</dbReference>
<dbReference type="AlphaFoldDB" id="A0A9D4YTN2"/>
<comment type="pathway">
    <text evidence="2">Protein modification; protein glycosylation.</text>
</comment>
<evidence type="ECO:0000256" key="4">
    <source>
        <dbReference type="ARBA" id="ARBA00022723"/>
    </source>
</evidence>
<dbReference type="SUPFAM" id="SSF48225">
    <property type="entry name" value="Seven-hairpin glycosidases"/>
    <property type="match status" value="2"/>
</dbReference>
<dbReference type="GO" id="GO:0005975">
    <property type="term" value="P:carbohydrate metabolic process"/>
    <property type="evidence" value="ECO:0007669"/>
    <property type="project" value="InterPro"/>
</dbReference>
<feature type="active site" description="Proton donor" evidence="10">
    <location>
        <position position="180"/>
    </location>
</feature>
<evidence type="ECO:0000256" key="3">
    <source>
        <dbReference type="ARBA" id="ARBA00007658"/>
    </source>
</evidence>
<evidence type="ECO:0000256" key="7">
    <source>
        <dbReference type="ARBA" id="ARBA00023157"/>
    </source>
</evidence>
<organism evidence="15 16">
    <name type="scientific">Chlorella vulgaris</name>
    <name type="common">Green alga</name>
    <dbReference type="NCBI Taxonomy" id="3077"/>
    <lineage>
        <taxon>Eukaryota</taxon>
        <taxon>Viridiplantae</taxon>
        <taxon>Chlorophyta</taxon>
        <taxon>core chlorophytes</taxon>
        <taxon>Trebouxiophyceae</taxon>
        <taxon>Chlorellales</taxon>
        <taxon>Chlorellaceae</taxon>
        <taxon>Chlorella clade</taxon>
        <taxon>Chlorella</taxon>
    </lineage>
</organism>
<evidence type="ECO:0000256" key="2">
    <source>
        <dbReference type="ARBA" id="ARBA00004922"/>
    </source>
</evidence>
<feature type="region of interest" description="Disordered" evidence="13">
    <location>
        <begin position="408"/>
        <end position="429"/>
    </location>
</feature>
<feature type="region of interest" description="Disordered" evidence="13">
    <location>
        <begin position="767"/>
        <end position="809"/>
    </location>
</feature>
<comment type="cofactor">
    <cofactor evidence="1">
        <name>Ca(2+)</name>
        <dbReference type="ChEBI" id="CHEBI:29108"/>
    </cofactor>
</comment>
<evidence type="ECO:0000256" key="8">
    <source>
        <dbReference type="ARBA" id="ARBA00047669"/>
    </source>
</evidence>
<dbReference type="EMBL" id="SIDB01000011">
    <property type="protein sequence ID" value="KAI3425805.1"/>
    <property type="molecule type" value="Genomic_DNA"/>
</dbReference>
<comment type="catalytic activity">
    <reaction evidence="9">
        <text>N(4)-(alpha-D-Man-(1-&gt;2)-alpha-D-Man-(1-&gt;2)-alpha-D-Man-(1-&gt;3)-[alpha-D-Man-(1-&gt;2)-alpha-D-Man-(1-&gt;3)-[alpha-D-Man-(1-&gt;2)-alpha-D-Man-(1-&gt;6)]-alpha-D-Man-(1-&gt;6)]-beta-D-Man-(1-&gt;4)-beta-D-GlcNAc-(1-&gt;4)-beta-D-GlcNAc)-L-asparaginyl-[protein] (N-glucan mannose isomer 9A1,2,3B1,2,3) + 4 H2O = N(4)-(alpha-D-Man-(1-&gt;3)-[alpha-D-Man-(1-&gt;3)-[alpha-D-Man-(1-&gt;6)]-alpha-D-Man-(1-&gt;6)]-beta-D-Man-(1-&gt;4)-beta-D-GlcNAc-(1-&gt;4)-beta-D-GlcNAc)-L-asparaginyl-[protein] (N-glucan mannose isomer 5A1,2) + 4 beta-D-mannose</text>
        <dbReference type="Rhea" id="RHEA:56008"/>
        <dbReference type="Rhea" id="RHEA-COMP:14356"/>
        <dbReference type="Rhea" id="RHEA-COMP:14367"/>
        <dbReference type="ChEBI" id="CHEBI:15377"/>
        <dbReference type="ChEBI" id="CHEBI:28563"/>
        <dbReference type="ChEBI" id="CHEBI:59087"/>
        <dbReference type="ChEBI" id="CHEBI:139493"/>
        <dbReference type="EC" id="3.2.1.113"/>
    </reaction>
</comment>
<dbReference type="Proteomes" id="UP001055712">
    <property type="component" value="Unassembled WGS sequence"/>
</dbReference>
<evidence type="ECO:0000256" key="9">
    <source>
        <dbReference type="ARBA" id="ARBA00048605"/>
    </source>
</evidence>
<comment type="catalytic activity">
    <reaction evidence="8">
        <text>N(4)-(alpha-D-Man-(1-&gt;2)-alpha-D-Man-(1-&gt;2)-alpha-D-Man-(1-&gt;3)-[alpha-D-Man-(1-&gt;3)-[alpha-D-Man-(1-&gt;2)-alpha-D-Man-(1-&gt;6)]-alpha-D-Man-(1-&gt;6)]-beta-D-Man-(1-&gt;4)-beta-D-GlcNAc-(1-&gt;4)-beta-D-GlcNAc)-L-asparaginyl-[protein] (N-glucan mannose isomer 8A1,2,3B1,3) + 3 H2O = N(4)-(alpha-D-Man-(1-&gt;3)-[alpha-D-Man-(1-&gt;3)-[alpha-D-Man-(1-&gt;6)]-alpha-D-Man-(1-&gt;6)]-beta-D-Man-(1-&gt;4)-beta-D-GlcNAc-(1-&gt;4)-beta-D-GlcNAc)-L-asparaginyl-[protein] (N-glucan mannose isomer 5A1,2) + 3 beta-D-mannose</text>
        <dbReference type="Rhea" id="RHEA:56028"/>
        <dbReference type="Rhea" id="RHEA-COMP:14358"/>
        <dbReference type="Rhea" id="RHEA-COMP:14367"/>
        <dbReference type="ChEBI" id="CHEBI:15377"/>
        <dbReference type="ChEBI" id="CHEBI:28563"/>
        <dbReference type="ChEBI" id="CHEBI:59087"/>
        <dbReference type="ChEBI" id="CHEBI:60628"/>
        <dbReference type="EC" id="3.2.1.113"/>
    </reaction>
</comment>
<dbReference type="GO" id="GO:0005802">
    <property type="term" value="C:trans-Golgi network"/>
    <property type="evidence" value="ECO:0007669"/>
    <property type="project" value="TreeGrafter"/>
</dbReference>
<keyword evidence="7 11" id="KW-1015">Disulfide bond</keyword>
<feature type="disulfide bond" evidence="11">
    <location>
        <begin position="390"/>
        <end position="444"/>
    </location>
</feature>
<comment type="similarity">
    <text evidence="3 12">Belongs to the glycosyl hydrolase 47 family.</text>
</comment>
<feature type="compositionally biased region" description="Low complexity" evidence="13">
    <location>
        <begin position="696"/>
        <end position="714"/>
    </location>
</feature>
<evidence type="ECO:0000256" key="14">
    <source>
        <dbReference type="SAM" id="SignalP"/>
    </source>
</evidence>
<dbReference type="EC" id="3.2.1.-" evidence="12"/>
<dbReference type="PANTHER" id="PTHR11742">
    <property type="entry name" value="MANNOSYL-OLIGOSACCHARIDE ALPHA-1,2-MANNOSIDASE-RELATED"/>
    <property type="match status" value="1"/>
</dbReference>
<feature type="signal peptide" evidence="14">
    <location>
        <begin position="1"/>
        <end position="28"/>
    </location>
</feature>
<feature type="active site" evidence="10">
    <location>
        <position position="498"/>
    </location>
</feature>
<sequence length="809" mass="85744">MRRVAGPPALLLFFAALFLAAHLKGSKADLAGVDAGPAQGQWQQEVRGGGETAAAIVGGSQDDSVRCRLSGICDGPHSECTEGGVAADPLACLTSDADRASAVQAAARHAWHGYKQCAWGEDELQPLSCTGVHWLNLSLTMVDSLDTLYLLGMHDEFAEAAQWLAERLDVGAPAAVNLFETTIRVLGGLLSAQALSAGSHPTLSQRLAEKAAELGARLLPAFDSPSGVPYSDVNLRTGKASMPDWGAISSLSEISSVSLEFTYLARITGHAAFERVPLAVHEKLERHAGAEGAGGLLGQYFNPLTGLASKRYGGTITLGACSDSHYEYLLKQWLLTGKTEDWLRQRYIRAMQSVRARLLKQTTAAGRKGLWYIAEEAGGALSGKMDHLVCFLPGLLALGDYHGLSTRAHQPPLKRSAKGSRGTQQRQATDMPDLELAAELAQSCYELYRRTPAGLAPEIAHFNEDAEPQDFPSRHVHDVGHGDFTIKSNDAHNLLRPESVESFYLLWKVTGDPQYKHWAWQVFQAIEKWAKVVDADREQQCAVCTAQAVFLAAQAEATAAEVQAAAAGAAAAATAAADSESAHNPGLEGGHSSGPQPPKSHRQPQRPQQGQQSQHALLGGGPGAASCSSSSARCPSCGAAAGGYCSLASVLRVPPQRQDKMESFVVAETLKYLYLIFVEPPDRCLHPSCAESCSSSGSGDGVGSLQQQQDQQQQARQKRLLPLDGFVFNTEAHPLPVVGAASASLVSQRWQPQWELLNPFAMPAAEAEESGSCQGAADKRTSRSSDPSVAAGESAAKVAAGGADIAADL</sequence>
<keyword evidence="4" id="KW-0479">Metal-binding</keyword>
<feature type="compositionally biased region" description="Low complexity" evidence="13">
    <location>
        <begin position="605"/>
        <end position="615"/>
    </location>
</feature>
<dbReference type="GO" id="GO:0016020">
    <property type="term" value="C:membrane"/>
    <property type="evidence" value="ECO:0007669"/>
    <property type="project" value="InterPro"/>
</dbReference>
<dbReference type="OrthoDB" id="8118055at2759"/>
<evidence type="ECO:0000256" key="12">
    <source>
        <dbReference type="RuleBase" id="RU361193"/>
    </source>
</evidence>
<comment type="caution">
    <text evidence="15">The sequence shown here is derived from an EMBL/GenBank/DDBJ whole genome shotgun (WGS) entry which is preliminary data.</text>
</comment>
<gene>
    <name evidence="15" type="ORF">D9Q98_007780</name>
</gene>
<accession>A0A9D4YTN2</accession>
<keyword evidence="12" id="KW-0326">Glycosidase</keyword>
<dbReference type="InterPro" id="IPR036026">
    <property type="entry name" value="Seven-hairpin_glycosidases"/>
</dbReference>
<evidence type="ECO:0000256" key="13">
    <source>
        <dbReference type="SAM" id="MobiDB-lite"/>
    </source>
</evidence>
<evidence type="ECO:0000313" key="15">
    <source>
        <dbReference type="EMBL" id="KAI3425805.1"/>
    </source>
</evidence>
<proteinExistence type="inferred from homology"/>
<dbReference type="PANTHER" id="PTHR11742:SF55">
    <property type="entry name" value="ENDOPLASMIC RETICULUM MANNOSYL-OLIGOSACCHARIDE 1,2-ALPHA-MANNOSIDASE"/>
    <property type="match status" value="1"/>
</dbReference>
<feature type="active site" description="Proton donor" evidence="10">
    <location>
        <position position="458"/>
    </location>
</feature>
<evidence type="ECO:0000256" key="1">
    <source>
        <dbReference type="ARBA" id="ARBA00001913"/>
    </source>
</evidence>
<dbReference type="Gene3D" id="1.50.10.10">
    <property type="match status" value="2"/>
</dbReference>
<dbReference type="Pfam" id="PF01532">
    <property type="entry name" value="Glyco_hydro_47"/>
    <property type="match status" value="2"/>
</dbReference>
<reference evidence="15" key="2">
    <citation type="submission" date="2020-11" db="EMBL/GenBank/DDBJ databases">
        <authorList>
            <person name="Cecchin M."/>
            <person name="Marcolungo L."/>
            <person name="Rossato M."/>
            <person name="Girolomoni L."/>
            <person name="Cosentino E."/>
            <person name="Cuine S."/>
            <person name="Li-Beisson Y."/>
            <person name="Delledonne M."/>
            <person name="Ballottari M."/>
        </authorList>
    </citation>
    <scope>NUCLEOTIDE SEQUENCE</scope>
    <source>
        <strain evidence="15">211/11P</strain>
        <tissue evidence="15">Whole cell</tissue>
    </source>
</reference>
<keyword evidence="6" id="KW-0106">Calcium</keyword>
<dbReference type="GO" id="GO:0005768">
    <property type="term" value="C:endosome"/>
    <property type="evidence" value="ECO:0007669"/>
    <property type="project" value="TreeGrafter"/>
</dbReference>
<evidence type="ECO:0000256" key="10">
    <source>
        <dbReference type="PIRSR" id="PIRSR601382-1"/>
    </source>
</evidence>
<dbReference type="GO" id="GO:0005509">
    <property type="term" value="F:calcium ion binding"/>
    <property type="evidence" value="ECO:0007669"/>
    <property type="project" value="InterPro"/>
</dbReference>
<feature type="compositionally biased region" description="Low complexity" evidence="13">
    <location>
        <begin position="790"/>
        <end position="809"/>
    </location>
</feature>
<name>A0A9D4YTN2_CHLVU</name>
<feature type="chain" id="PRO_5039579237" description="alpha-1,2-Mannosidase" evidence="14">
    <location>
        <begin position="29"/>
        <end position="809"/>
    </location>
</feature>
<reference evidence="15" key="1">
    <citation type="journal article" date="2019" name="Plant J.">
        <title>Chlorella vulgaris genome assembly and annotation reveals the molecular basis for metabolic acclimation to high light conditions.</title>
        <authorList>
            <person name="Cecchin M."/>
            <person name="Marcolungo L."/>
            <person name="Rossato M."/>
            <person name="Girolomoni L."/>
            <person name="Cosentino E."/>
            <person name="Cuine S."/>
            <person name="Li-Beisson Y."/>
            <person name="Delledonne M."/>
            <person name="Ballottari M."/>
        </authorList>
    </citation>
    <scope>NUCLEOTIDE SEQUENCE</scope>
    <source>
        <strain evidence="15">211/11P</strain>
    </source>
</reference>
<dbReference type="PRINTS" id="PR00747">
    <property type="entry name" value="GLYHDRLASE47"/>
</dbReference>
<evidence type="ECO:0000256" key="6">
    <source>
        <dbReference type="ARBA" id="ARBA00022837"/>
    </source>
</evidence>
<protein>
    <recommendedName>
        <fullName evidence="12">alpha-1,2-Mannosidase</fullName>
        <ecNumber evidence="12">3.2.1.-</ecNumber>
    </recommendedName>
</protein>
<feature type="active site" evidence="10">
    <location>
        <position position="323"/>
    </location>
</feature>
<keyword evidence="16" id="KW-1185">Reference proteome</keyword>
<evidence type="ECO:0000256" key="11">
    <source>
        <dbReference type="PIRSR" id="PIRSR601382-3"/>
    </source>
</evidence>
<evidence type="ECO:0000313" key="16">
    <source>
        <dbReference type="Proteomes" id="UP001055712"/>
    </source>
</evidence>
<feature type="region of interest" description="Disordered" evidence="13">
    <location>
        <begin position="696"/>
        <end position="716"/>
    </location>
</feature>
<dbReference type="GO" id="GO:0005783">
    <property type="term" value="C:endoplasmic reticulum"/>
    <property type="evidence" value="ECO:0007669"/>
    <property type="project" value="TreeGrafter"/>
</dbReference>
<feature type="region of interest" description="Disordered" evidence="13">
    <location>
        <begin position="576"/>
        <end position="622"/>
    </location>
</feature>
<dbReference type="InterPro" id="IPR050749">
    <property type="entry name" value="Glycosyl_Hydrolase_47"/>
</dbReference>
<dbReference type="InterPro" id="IPR001382">
    <property type="entry name" value="Glyco_hydro_47"/>
</dbReference>